<sequence length="481" mass="50617">MTQHDNAPELLRRASARLAVDEPDLDLDSIMRQGYRERRRRHAALAGAAGAGVAAVAAVLALSLAGPPRTEDPGPTGKDPDPSEVEDPVTSGYPYAAEGFGTASELAQLDDAAAAAFGQLLADTGVLADGEEPAFAFDPVQSPGNYGQTWLRSFVSEIRPEDGETPDDAVLRVEALLPGGWTAEPGPATEQVFPQHLISASGSPWYEDADWTDELVTTELDDGRVVHAVDHECAYEVGVAYPNGTGLLVSWDMGCHGPSPEYSIPMEDFTAAVESMPQFEFDTTELAPVGDLVEVPTGWTWDPAWGSGGESGLAAADTMDAARSALNALHPEAVLDEGESMQLGANEYGAFATRVYAATAEIPLPDGDIGFDLTYYLPGGWIPGIGEPGERGLYPVACGSGYTCTQETDDDGTTWAFAVGPTATGETAHLLDIVRFAPDGWAVGISASADTPIDTDTLTDLMRSLPAPVYDTEAVPTIPTD</sequence>
<dbReference type="STRING" id="380244.SAMN05216298_0435"/>
<keyword evidence="4" id="KW-1185">Reference proteome</keyword>
<keyword evidence="2" id="KW-1133">Transmembrane helix</keyword>
<keyword evidence="2" id="KW-0472">Membrane</keyword>
<evidence type="ECO:0000313" key="3">
    <source>
        <dbReference type="EMBL" id="SDK53217.1"/>
    </source>
</evidence>
<evidence type="ECO:0000313" key="4">
    <source>
        <dbReference type="Proteomes" id="UP000198662"/>
    </source>
</evidence>
<proteinExistence type="predicted"/>
<dbReference type="RefSeq" id="WP_091041969.1">
    <property type="nucleotide sequence ID" value="NZ_FNGF01000001.1"/>
</dbReference>
<dbReference type="EMBL" id="FNGF01000001">
    <property type="protein sequence ID" value="SDK53217.1"/>
    <property type="molecule type" value="Genomic_DNA"/>
</dbReference>
<feature type="region of interest" description="Disordered" evidence="1">
    <location>
        <begin position="66"/>
        <end position="96"/>
    </location>
</feature>
<protein>
    <submittedName>
        <fullName evidence="3">Uncharacterized protein</fullName>
    </submittedName>
</protein>
<organism evidence="3 4">
    <name type="scientific">Glycomyces sambucus</name>
    <dbReference type="NCBI Taxonomy" id="380244"/>
    <lineage>
        <taxon>Bacteria</taxon>
        <taxon>Bacillati</taxon>
        <taxon>Actinomycetota</taxon>
        <taxon>Actinomycetes</taxon>
        <taxon>Glycomycetales</taxon>
        <taxon>Glycomycetaceae</taxon>
        <taxon>Glycomyces</taxon>
    </lineage>
</organism>
<dbReference type="OrthoDB" id="5189934at2"/>
<evidence type="ECO:0000256" key="2">
    <source>
        <dbReference type="SAM" id="Phobius"/>
    </source>
</evidence>
<evidence type="ECO:0000256" key="1">
    <source>
        <dbReference type="SAM" id="MobiDB-lite"/>
    </source>
</evidence>
<name>A0A1G9CNK5_9ACTN</name>
<feature type="transmembrane region" description="Helical" evidence="2">
    <location>
        <begin position="43"/>
        <end position="65"/>
    </location>
</feature>
<keyword evidence="2" id="KW-0812">Transmembrane</keyword>
<gene>
    <name evidence="3" type="ORF">SAMN05216298_0435</name>
</gene>
<reference evidence="4" key="1">
    <citation type="submission" date="2016-10" db="EMBL/GenBank/DDBJ databases">
        <authorList>
            <person name="Varghese N."/>
            <person name="Submissions S."/>
        </authorList>
    </citation>
    <scope>NUCLEOTIDE SEQUENCE [LARGE SCALE GENOMIC DNA]</scope>
    <source>
        <strain evidence="4">CGMCC 4.3147</strain>
    </source>
</reference>
<dbReference type="AlphaFoldDB" id="A0A1G9CNK5"/>
<dbReference type="Proteomes" id="UP000198662">
    <property type="component" value="Unassembled WGS sequence"/>
</dbReference>
<accession>A0A1G9CNK5</accession>